<proteinExistence type="predicted"/>
<dbReference type="EMBL" id="MZGV01000026">
    <property type="protein sequence ID" value="OPJ60962.1"/>
    <property type="molecule type" value="Genomic_DNA"/>
</dbReference>
<dbReference type="InterPro" id="IPR013494">
    <property type="entry name" value="CHP02678"/>
</dbReference>
<dbReference type="Proteomes" id="UP000190080">
    <property type="component" value="Unassembled WGS sequence"/>
</dbReference>
<accession>A0A1V4ILR4</accession>
<dbReference type="AlphaFoldDB" id="A0A1V4ILR4"/>
<dbReference type="RefSeq" id="WP_079424942.1">
    <property type="nucleotide sequence ID" value="NZ_MZGV01000026.1"/>
</dbReference>
<organism evidence="1 2">
    <name type="scientific">Clostridium oryzae</name>
    <dbReference type="NCBI Taxonomy" id="1450648"/>
    <lineage>
        <taxon>Bacteria</taxon>
        <taxon>Bacillati</taxon>
        <taxon>Bacillota</taxon>
        <taxon>Clostridia</taxon>
        <taxon>Eubacteriales</taxon>
        <taxon>Clostridiaceae</taxon>
        <taxon>Clostridium</taxon>
    </lineage>
</organism>
<dbReference type="STRING" id="1450648.CLORY_25100"/>
<sequence>MKELEYLLENYWIPKERDKELYYSIKDSIPAFRNFLSEKLGYSIIINPDVIKLEKLPGKAEEWMGISEFENIMEYAFLCILLMFLEDKGKDEQFVLSQVTEFIQGNYDGEEKVDWTLYRHRRHLIKVLRFAADIGIISVDDGEEKDFVSSAETEVLYESTGLSRYLVRNFTTSILNYTSYREIENEEWGEADTDRGIVRRHRVYRRLLMSPVVYNEGSEDADYDYIKKQRSMIANDLEAFLGYDLHVHRNGALVVLNDDKYLKDTFPCGKAISDVVLLFSSLITEYIKNKELILDAYDSAVVSRAYFDNLVEILKSEYSYGWSKEYRDMSLSVLEEEIISYMKGFNMLEILKDGREIKFFPLVGKVIGTYPQDFAEAAIDKGGA</sequence>
<gene>
    <name evidence="1" type="ORF">CLORY_25100</name>
</gene>
<evidence type="ECO:0008006" key="3">
    <source>
        <dbReference type="Google" id="ProtNLM"/>
    </source>
</evidence>
<dbReference type="Pfam" id="PF09661">
    <property type="entry name" value="DUF2398"/>
    <property type="match status" value="1"/>
</dbReference>
<dbReference type="NCBIfam" id="TIGR02678">
    <property type="entry name" value="TIGR02678 family protein"/>
    <property type="match status" value="1"/>
</dbReference>
<keyword evidence="2" id="KW-1185">Reference proteome</keyword>
<protein>
    <recommendedName>
        <fullName evidence="3">TIGR02678 family protein</fullName>
    </recommendedName>
</protein>
<reference evidence="1 2" key="1">
    <citation type="submission" date="2017-03" db="EMBL/GenBank/DDBJ databases">
        <title>Genome sequence of Clostridium oryzae DSM 28571.</title>
        <authorList>
            <person name="Poehlein A."/>
            <person name="Daniel R."/>
        </authorList>
    </citation>
    <scope>NUCLEOTIDE SEQUENCE [LARGE SCALE GENOMIC DNA]</scope>
    <source>
        <strain evidence="1 2">DSM 28571</strain>
    </source>
</reference>
<comment type="caution">
    <text evidence="1">The sequence shown here is derived from an EMBL/GenBank/DDBJ whole genome shotgun (WGS) entry which is preliminary data.</text>
</comment>
<evidence type="ECO:0000313" key="2">
    <source>
        <dbReference type="Proteomes" id="UP000190080"/>
    </source>
</evidence>
<dbReference type="OrthoDB" id="1654131at2"/>
<name>A0A1V4ILR4_9CLOT</name>
<evidence type="ECO:0000313" key="1">
    <source>
        <dbReference type="EMBL" id="OPJ60962.1"/>
    </source>
</evidence>